<proteinExistence type="predicted"/>
<comment type="caution">
    <text evidence="1">The sequence shown here is derived from an EMBL/GenBank/DDBJ whole genome shotgun (WGS) entry which is preliminary data.</text>
</comment>
<gene>
    <name evidence="1" type="ORF">DHETER_LOCUS8801</name>
</gene>
<organism evidence="1 2">
    <name type="scientific">Dentiscutata heterogama</name>
    <dbReference type="NCBI Taxonomy" id="1316150"/>
    <lineage>
        <taxon>Eukaryota</taxon>
        <taxon>Fungi</taxon>
        <taxon>Fungi incertae sedis</taxon>
        <taxon>Mucoromycota</taxon>
        <taxon>Glomeromycotina</taxon>
        <taxon>Glomeromycetes</taxon>
        <taxon>Diversisporales</taxon>
        <taxon>Gigasporaceae</taxon>
        <taxon>Dentiscutata</taxon>
    </lineage>
</organism>
<evidence type="ECO:0000313" key="2">
    <source>
        <dbReference type="Proteomes" id="UP000789702"/>
    </source>
</evidence>
<reference evidence="1" key="1">
    <citation type="submission" date="2021-06" db="EMBL/GenBank/DDBJ databases">
        <authorList>
            <person name="Kallberg Y."/>
            <person name="Tangrot J."/>
            <person name="Rosling A."/>
        </authorList>
    </citation>
    <scope>NUCLEOTIDE SEQUENCE</scope>
    <source>
        <strain evidence="1">IL203A</strain>
    </source>
</reference>
<sequence>MNFFHWGEFDPHLTVNSWFVSPKTLKIFRLVVTIYSWIIVIGELLDYGLRPQVLTQYHF</sequence>
<name>A0ACA9N7N0_9GLOM</name>
<dbReference type="EMBL" id="CAJVPU010014427">
    <property type="protein sequence ID" value="CAG8640005.1"/>
    <property type="molecule type" value="Genomic_DNA"/>
</dbReference>
<protein>
    <submittedName>
        <fullName evidence="1">4628_t:CDS:1</fullName>
    </submittedName>
</protein>
<accession>A0ACA9N7N0</accession>
<keyword evidence="2" id="KW-1185">Reference proteome</keyword>
<evidence type="ECO:0000313" key="1">
    <source>
        <dbReference type="EMBL" id="CAG8640005.1"/>
    </source>
</evidence>
<feature type="non-terminal residue" evidence="1">
    <location>
        <position position="59"/>
    </location>
</feature>
<dbReference type="Proteomes" id="UP000789702">
    <property type="component" value="Unassembled WGS sequence"/>
</dbReference>